<gene>
    <name evidence="1" type="ORF">QBC47DRAFT_81431</name>
</gene>
<feature type="non-terminal residue" evidence="1">
    <location>
        <position position="1"/>
    </location>
</feature>
<dbReference type="AlphaFoldDB" id="A0AAJ0B6P8"/>
<keyword evidence="2" id="KW-1185">Reference proteome</keyword>
<organism evidence="1 2">
    <name type="scientific">Echria macrotheca</name>
    <dbReference type="NCBI Taxonomy" id="438768"/>
    <lineage>
        <taxon>Eukaryota</taxon>
        <taxon>Fungi</taxon>
        <taxon>Dikarya</taxon>
        <taxon>Ascomycota</taxon>
        <taxon>Pezizomycotina</taxon>
        <taxon>Sordariomycetes</taxon>
        <taxon>Sordariomycetidae</taxon>
        <taxon>Sordariales</taxon>
        <taxon>Schizotheciaceae</taxon>
        <taxon>Echria</taxon>
    </lineage>
</organism>
<dbReference type="Proteomes" id="UP001239445">
    <property type="component" value="Unassembled WGS sequence"/>
</dbReference>
<comment type="caution">
    <text evidence="1">The sequence shown here is derived from an EMBL/GenBank/DDBJ whole genome shotgun (WGS) entry which is preliminary data.</text>
</comment>
<reference evidence="1" key="1">
    <citation type="submission" date="2023-06" db="EMBL/GenBank/DDBJ databases">
        <title>Genome-scale phylogeny and comparative genomics of the fungal order Sordariales.</title>
        <authorList>
            <consortium name="Lawrence Berkeley National Laboratory"/>
            <person name="Hensen N."/>
            <person name="Bonometti L."/>
            <person name="Westerberg I."/>
            <person name="Brannstrom I.O."/>
            <person name="Guillou S."/>
            <person name="Cros-Aarteil S."/>
            <person name="Calhoun S."/>
            <person name="Haridas S."/>
            <person name="Kuo A."/>
            <person name="Mondo S."/>
            <person name="Pangilinan J."/>
            <person name="Riley R."/>
            <person name="Labutti K."/>
            <person name="Andreopoulos B."/>
            <person name="Lipzen A."/>
            <person name="Chen C."/>
            <person name="Yanf M."/>
            <person name="Daum C."/>
            <person name="Ng V."/>
            <person name="Clum A."/>
            <person name="Steindorff A."/>
            <person name="Ohm R."/>
            <person name="Martin F."/>
            <person name="Silar P."/>
            <person name="Natvig D."/>
            <person name="Lalanne C."/>
            <person name="Gautier V."/>
            <person name="Ament-Velasquez S.L."/>
            <person name="Kruys A."/>
            <person name="Hutchinson M.I."/>
            <person name="Powell A.J."/>
            <person name="Barry K."/>
            <person name="Miller A.N."/>
            <person name="Grigoriev I.V."/>
            <person name="Debuchy R."/>
            <person name="Gladieux P."/>
            <person name="Thoren M.H."/>
            <person name="Johannesson H."/>
        </authorList>
    </citation>
    <scope>NUCLEOTIDE SEQUENCE</scope>
    <source>
        <strain evidence="1">PSN4</strain>
    </source>
</reference>
<evidence type="ECO:0000313" key="2">
    <source>
        <dbReference type="Proteomes" id="UP001239445"/>
    </source>
</evidence>
<dbReference type="EMBL" id="MU839842">
    <property type="protein sequence ID" value="KAK1751413.1"/>
    <property type="molecule type" value="Genomic_DNA"/>
</dbReference>
<protein>
    <submittedName>
        <fullName evidence="1">Uncharacterized protein</fullName>
    </submittedName>
</protein>
<name>A0AAJ0B6P8_9PEZI</name>
<accession>A0AAJ0B6P8</accession>
<proteinExistence type="predicted"/>
<sequence>STLTRLAPWTAGDDAVGAAVNGAAKHSHCCITRGPAKNKAAMHRSRMPLASRPTEVALRRYSPEKKDIKTFRQETTTHHSIPTSSTAKMKLASTVFLAAACFMPSLTAAKKCTNGLFYCGYNLDKKGDYRGEMAAENKRVGVSTEPIAIWYTLYYCGAGGDGWIRYAQSCDKCYDGGPGKSDFC</sequence>
<evidence type="ECO:0000313" key="1">
    <source>
        <dbReference type="EMBL" id="KAK1751413.1"/>
    </source>
</evidence>